<evidence type="ECO:0000256" key="3">
    <source>
        <dbReference type="ARBA" id="ARBA00022679"/>
    </source>
</evidence>
<dbReference type="OrthoDB" id="506498at2759"/>
<proteinExistence type="inferred from homology"/>
<dbReference type="InterPro" id="IPR051052">
    <property type="entry name" value="Diverse_substrate_MTase"/>
</dbReference>
<feature type="domain" description="Methyltransferase type 11" evidence="4">
    <location>
        <begin position="300"/>
        <end position="392"/>
    </location>
</feature>
<keyword evidence="2" id="KW-0489">Methyltransferase</keyword>
<feature type="non-terminal residue" evidence="5">
    <location>
        <position position="1"/>
    </location>
</feature>
<accession>A0A7R9KH89</accession>
<keyword evidence="3" id="KW-0808">Transferase</keyword>
<dbReference type="AlphaFoldDB" id="A0A7R9KH89"/>
<dbReference type="Proteomes" id="UP000759131">
    <property type="component" value="Unassembled WGS sequence"/>
</dbReference>
<dbReference type="Pfam" id="PF08241">
    <property type="entry name" value="Methyltransf_11"/>
    <property type="match status" value="2"/>
</dbReference>
<evidence type="ECO:0000313" key="5">
    <source>
        <dbReference type="EMBL" id="CAD7622932.1"/>
    </source>
</evidence>
<dbReference type="GO" id="GO:0008757">
    <property type="term" value="F:S-adenosylmethionine-dependent methyltransferase activity"/>
    <property type="evidence" value="ECO:0007669"/>
    <property type="project" value="InterPro"/>
</dbReference>
<dbReference type="PANTHER" id="PTHR44942">
    <property type="entry name" value="METHYLTRANSF_11 DOMAIN-CONTAINING PROTEIN"/>
    <property type="match status" value="1"/>
</dbReference>
<evidence type="ECO:0000256" key="1">
    <source>
        <dbReference type="ARBA" id="ARBA00008361"/>
    </source>
</evidence>
<keyword evidence="6" id="KW-1185">Reference proteome</keyword>
<gene>
    <name evidence="5" type="ORF">OSB1V03_LOCUS3393</name>
</gene>
<feature type="domain" description="Methyltransferase type 11" evidence="4">
    <location>
        <begin position="47"/>
        <end position="139"/>
    </location>
</feature>
<name>A0A7R9KH89_9ACAR</name>
<evidence type="ECO:0000313" key="6">
    <source>
        <dbReference type="Proteomes" id="UP000759131"/>
    </source>
</evidence>
<comment type="similarity">
    <text evidence="1">Belongs to the methyltransferase superfamily.</text>
</comment>
<organism evidence="5">
    <name type="scientific">Medioppia subpectinata</name>
    <dbReference type="NCBI Taxonomy" id="1979941"/>
    <lineage>
        <taxon>Eukaryota</taxon>
        <taxon>Metazoa</taxon>
        <taxon>Ecdysozoa</taxon>
        <taxon>Arthropoda</taxon>
        <taxon>Chelicerata</taxon>
        <taxon>Arachnida</taxon>
        <taxon>Acari</taxon>
        <taxon>Acariformes</taxon>
        <taxon>Sarcoptiformes</taxon>
        <taxon>Oribatida</taxon>
        <taxon>Brachypylina</taxon>
        <taxon>Oppioidea</taxon>
        <taxon>Oppiidae</taxon>
        <taxon>Medioppia</taxon>
    </lineage>
</organism>
<evidence type="ECO:0000256" key="2">
    <source>
        <dbReference type="ARBA" id="ARBA00022603"/>
    </source>
</evidence>
<dbReference type="InterPro" id="IPR013216">
    <property type="entry name" value="Methyltransf_11"/>
</dbReference>
<dbReference type="Gene3D" id="3.40.50.150">
    <property type="entry name" value="Vaccinia Virus protein VP39"/>
    <property type="match status" value="2"/>
</dbReference>
<dbReference type="EMBL" id="OC855940">
    <property type="protein sequence ID" value="CAD7622932.1"/>
    <property type="molecule type" value="Genomic_DNA"/>
</dbReference>
<sequence length="526" mass="59479">MSVRIFEGTNHANIYAQFRPSAPDQVIDVVLDYLRQQIPEDRWRVAVDVGCGSGQGCNKLSQHFGHCYGFDVSPAQITAANTTQHPDNVSYAVCPAESLPTIESNSVQLMTAFQAVHWFDFDSFTTECTRVLCPNGVLAMIGYNYPEPIDPWNPDDRSLVELMYDLYTDERLAPFKNPKIVPLERHYRDIKLPDNYEMSLKDNNWTSKRVAAQDIVGYVQSWSLYQGLQNADRETAELLTQEVIHRLKSILKISKAHADIYVRFRPAVPEEVVDKVVQYLADKLPADVEEDNTNRWSTAVDVGCGSGQGTNAMAKHFANCYGFDVSPAQIEAAIRSTHPSNVCYQVCPAESMPSIETNSVQMVTAFECFQYFDHKKFMEECTRVLVDNGVLAVIGYFIPDPSDPLEPNRDQSLVDLMQECYNSDRLAAYKSPNVASVENHYKNVTFPTNYESKHVDHIIASVPVLAEDMVGLIESWSSFQQLVKADTESAQLFRREIREKLSAILKTNDLFAKEIVFNYTYFIAMA</sequence>
<dbReference type="InterPro" id="IPR029063">
    <property type="entry name" value="SAM-dependent_MTases_sf"/>
</dbReference>
<protein>
    <recommendedName>
        <fullName evidence="4">Methyltransferase type 11 domain-containing protein</fullName>
    </recommendedName>
</protein>
<dbReference type="GO" id="GO:0032259">
    <property type="term" value="P:methylation"/>
    <property type="evidence" value="ECO:0007669"/>
    <property type="project" value="UniProtKB-KW"/>
</dbReference>
<dbReference type="PANTHER" id="PTHR44942:SF4">
    <property type="entry name" value="METHYLTRANSFERASE TYPE 11 DOMAIN-CONTAINING PROTEIN"/>
    <property type="match status" value="1"/>
</dbReference>
<evidence type="ECO:0000259" key="4">
    <source>
        <dbReference type="Pfam" id="PF08241"/>
    </source>
</evidence>
<reference evidence="5" key="1">
    <citation type="submission" date="2020-11" db="EMBL/GenBank/DDBJ databases">
        <authorList>
            <person name="Tran Van P."/>
        </authorList>
    </citation>
    <scope>NUCLEOTIDE SEQUENCE</scope>
</reference>
<dbReference type="SUPFAM" id="SSF53335">
    <property type="entry name" value="S-adenosyl-L-methionine-dependent methyltransferases"/>
    <property type="match status" value="2"/>
</dbReference>
<dbReference type="EMBL" id="CAJPIZ010001365">
    <property type="protein sequence ID" value="CAG2103362.1"/>
    <property type="molecule type" value="Genomic_DNA"/>
</dbReference>
<dbReference type="CDD" id="cd02440">
    <property type="entry name" value="AdoMet_MTases"/>
    <property type="match status" value="2"/>
</dbReference>